<dbReference type="OrthoDB" id="1078267at2"/>
<dbReference type="InterPro" id="IPR050767">
    <property type="entry name" value="Sel1_AlgK"/>
</dbReference>
<proteinExistence type="predicted"/>
<dbReference type="InterPro" id="IPR019734">
    <property type="entry name" value="TPR_rpt"/>
</dbReference>
<dbReference type="EMBL" id="JRYR02000001">
    <property type="protein sequence ID" value="OHX65229.1"/>
    <property type="molecule type" value="Genomic_DNA"/>
</dbReference>
<dbReference type="SMART" id="SM00671">
    <property type="entry name" value="SEL1"/>
    <property type="match status" value="9"/>
</dbReference>
<dbReference type="InterPro" id="IPR011990">
    <property type="entry name" value="TPR-like_helical_dom_sf"/>
</dbReference>
<reference evidence="1 2" key="1">
    <citation type="journal article" date="2012" name="Int. J. Syst. Evol. Microbiol.">
        <title>Flammeovirga pacifica sp. nov., isolated from deep-sea sediment.</title>
        <authorList>
            <person name="Xu H."/>
            <person name="Fu Y."/>
            <person name="Yang N."/>
            <person name="Ding Z."/>
            <person name="Lai Q."/>
            <person name="Zeng R."/>
        </authorList>
    </citation>
    <scope>NUCLEOTIDE SEQUENCE [LARGE SCALE GENOMIC DNA]</scope>
    <source>
        <strain evidence="2">DSM 24597 / LMG 26175 / WPAGA1</strain>
    </source>
</reference>
<keyword evidence="2" id="KW-1185">Reference proteome</keyword>
<dbReference type="RefSeq" id="WP_044223722.1">
    <property type="nucleotide sequence ID" value="NZ_JRYR02000001.1"/>
</dbReference>
<gene>
    <name evidence="1" type="ORF">NH26_02100</name>
</gene>
<sequence>MTKYKYYTINFISLLFILVCSNVIGQDIDQLKKQAKFNNDADSYYQLGLIYQKGEIEKINMKRAASYYEKAAILGHVDASMALAKIKKEKQDYGSTIKLLKIASDGNSQIASVELGDYYSEGKHVTKDLNSAIFYYLRAWKDGDESVKGKLEELNLSNYNQKDSDINYQEYMSQNGSSASDYMLGMKYLKGNDVPKDLEKSFSYFKKAADNGNAKAAYEVGLFYKDGLNQTKDAKLACTYFLKAANEGIREADMILRDMDPNTLMEDDNIDFLKYKAISMNNAEAQYKLYSIYNQNQNQKKALEMCQRAALQDYQPAMLTLADIYANGTTPVKQSWSSSFKWRRQAAYVGSDTAEYLLGKMYAEGRGVQKSEERAVKWYIKAANHGITSASIELEKINVAQYLDDSDLEYATYRANQGDVEAQLMLGKYYYNDDKAVAINWLNKASDQNSAEAELYLGDIYKDGKCQTIADPQKAEKHYKKSLALGNSEANLRMALLYSEHQQLNSKTLTARGVNGEYQAMDYANAYMVSSTLPTSNNTHPDPSAYLLMGDIHNNNGKKVQAIKQYDLYIKSFDETEGNHQEFIAVLNKQALAYAEIGEVNSALLQIEIALVKADDFSQTKGFKDNYSQIKAELFYTQAQLFFQQGDKYKACNVFQKAKALGVEIDKKYEDICLNK</sequence>
<dbReference type="Pfam" id="PF08238">
    <property type="entry name" value="Sel1"/>
    <property type="match status" value="9"/>
</dbReference>
<dbReference type="STRING" id="915059.NH26_02100"/>
<dbReference type="SMART" id="SM00028">
    <property type="entry name" value="TPR"/>
    <property type="match status" value="5"/>
</dbReference>
<name>A0A1S1YW30_FLAPC</name>
<dbReference type="Gene3D" id="1.25.40.10">
    <property type="entry name" value="Tetratricopeptide repeat domain"/>
    <property type="match status" value="5"/>
</dbReference>
<dbReference type="AlphaFoldDB" id="A0A1S1YW30"/>
<dbReference type="PANTHER" id="PTHR11102:SF160">
    <property type="entry name" value="ERAD-ASSOCIATED E3 UBIQUITIN-PROTEIN LIGASE COMPONENT HRD3"/>
    <property type="match status" value="1"/>
</dbReference>
<evidence type="ECO:0000313" key="1">
    <source>
        <dbReference type="EMBL" id="OHX65229.1"/>
    </source>
</evidence>
<dbReference type="PANTHER" id="PTHR11102">
    <property type="entry name" value="SEL-1-LIKE PROTEIN"/>
    <property type="match status" value="1"/>
</dbReference>
<comment type="caution">
    <text evidence="1">The sequence shown here is derived from an EMBL/GenBank/DDBJ whole genome shotgun (WGS) entry which is preliminary data.</text>
</comment>
<dbReference type="SUPFAM" id="SSF48452">
    <property type="entry name" value="TPR-like"/>
    <property type="match status" value="1"/>
</dbReference>
<organism evidence="1 2">
    <name type="scientific">Flammeovirga pacifica</name>
    <dbReference type="NCBI Taxonomy" id="915059"/>
    <lineage>
        <taxon>Bacteria</taxon>
        <taxon>Pseudomonadati</taxon>
        <taxon>Bacteroidota</taxon>
        <taxon>Cytophagia</taxon>
        <taxon>Cytophagales</taxon>
        <taxon>Flammeovirgaceae</taxon>
        <taxon>Flammeovirga</taxon>
    </lineage>
</organism>
<dbReference type="InterPro" id="IPR006597">
    <property type="entry name" value="Sel1-like"/>
</dbReference>
<accession>A0A1S1YW30</accession>
<dbReference type="Proteomes" id="UP000179797">
    <property type="component" value="Unassembled WGS sequence"/>
</dbReference>
<dbReference type="SUPFAM" id="SSF81901">
    <property type="entry name" value="HCP-like"/>
    <property type="match status" value="4"/>
</dbReference>
<evidence type="ECO:0000313" key="2">
    <source>
        <dbReference type="Proteomes" id="UP000179797"/>
    </source>
</evidence>
<protein>
    <recommendedName>
        <fullName evidence="3">Sel1 repeat family protein</fullName>
    </recommendedName>
</protein>
<evidence type="ECO:0008006" key="3">
    <source>
        <dbReference type="Google" id="ProtNLM"/>
    </source>
</evidence>